<feature type="domain" description="Thiopeptide-type bacteriocin biosynthesis" evidence="1">
    <location>
        <begin position="11"/>
        <end position="272"/>
    </location>
</feature>
<protein>
    <submittedName>
        <fullName evidence="2">Thiopeptide-type bacteriocin biosynthesis domain-containing protein</fullName>
    </submittedName>
</protein>
<proteinExistence type="predicted"/>
<sequence>MKRIYNIGEEWLFYKIYCGKNTADEILSNPISRITKKLIDQNIIDKWFYIRYNDPDFHIRVRFHIIDESQLAFIIQLVRIELLDYLDKQTIWKLQIENYTREIERYGTNTIESIESLFFSDTKLALLLIKKIKNEDLYIYHSMKYIDFLLTVFDFNDFEKFRFCENSLEQFQSEFELKTADMKKLNIKYNNIKQDLVVFLEKSLNKSSIELEVMDLRMQNNHIFNQLKANIENEIAKNNILLGIIHMFVNKLFRDNQRFMEMVIYDYLCKYYQYLNHRNA</sequence>
<reference evidence="3" key="1">
    <citation type="submission" date="2016-10" db="EMBL/GenBank/DDBJ databases">
        <authorList>
            <person name="Varghese N."/>
            <person name="Submissions S."/>
        </authorList>
    </citation>
    <scope>NUCLEOTIDE SEQUENCE [LARGE SCALE GENOMIC DNA]</scope>
    <source>
        <strain evidence="3">DSM 24729</strain>
    </source>
</reference>
<evidence type="ECO:0000313" key="2">
    <source>
        <dbReference type="EMBL" id="SDF26215.1"/>
    </source>
</evidence>
<dbReference type="RefSeq" id="WP_074538995.1">
    <property type="nucleotide sequence ID" value="NZ_FNBD01000010.1"/>
</dbReference>
<name>A0A1G7JMY3_9FLAO</name>
<evidence type="ECO:0000313" key="3">
    <source>
        <dbReference type="Proteomes" id="UP000182114"/>
    </source>
</evidence>
<dbReference type="AlphaFoldDB" id="A0A1G7JMY3"/>
<dbReference type="InterPro" id="IPR023809">
    <property type="entry name" value="Thiopep_bacteriocin_synth_dom"/>
</dbReference>
<dbReference type="Pfam" id="PF14028">
    <property type="entry name" value="Lant_dehydr_C"/>
    <property type="match status" value="1"/>
</dbReference>
<dbReference type="Proteomes" id="UP000182114">
    <property type="component" value="Unassembled WGS sequence"/>
</dbReference>
<dbReference type="EMBL" id="FNBD01000010">
    <property type="protein sequence ID" value="SDF26215.1"/>
    <property type="molecule type" value="Genomic_DNA"/>
</dbReference>
<accession>A0A1G7JMY3</accession>
<keyword evidence="3" id="KW-1185">Reference proteome</keyword>
<dbReference type="NCBIfam" id="TIGR03891">
    <property type="entry name" value="thiopep_ocin"/>
    <property type="match status" value="1"/>
</dbReference>
<evidence type="ECO:0000259" key="1">
    <source>
        <dbReference type="Pfam" id="PF14028"/>
    </source>
</evidence>
<organism evidence="2 3">
    <name type="scientific">Cellulophaga baltica</name>
    <dbReference type="NCBI Taxonomy" id="76594"/>
    <lineage>
        <taxon>Bacteria</taxon>
        <taxon>Pseudomonadati</taxon>
        <taxon>Bacteroidota</taxon>
        <taxon>Flavobacteriia</taxon>
        <taxon>Flavobacteriales</taxon>
        <taxon>Flavobacteriaceae</taxon>
        <taxon>Cellulophaga</taxon>
    </lineage>
</organism>
<gene>
    <name evidence="2" type="ORF">SAMN04487992_1106</name>
</gene>